<dbReference type="RefSeq" id="WP_154378968.1">
    <property type="nucleotide sequence ID" value="NZ_WKJK01000009.1"/>
</dbReference>
<name>A0A6I2L5R7_9BURK</name>
<keyword evidence="2" id="KW-1185">Reference proteome</keyword>
<dbReference type="EMBL" id="WKJK01000009">
    <property type="protein sequence ID" value="MRW92006.1"/>
    <property type="molecule type" value="Genomic_DNA"/>
</dbReference>
<dbReference type="AlphaFoldDB" id="A0A6I2L5R7"/>
<sequence length="126" mass="14125">MMISVTDMLNRIARDGLGYADPEDVIHIAKSVWYYDLIPDLSAVNGPFRNDVGYLFDCLARFNVLTKERKLALIDAVAPYKPACPMPSENCLDPRAIAWGASYDLKAFMGDILPFQTRHYAAGHGW</sequence>
<comment type="caution">
    <text evidence="1">The sequence shown here is derived from an EMBL/GenBank/DDBJ whole genome shotgun (WGS) entry which is preliminary data.</text>
</comment>
<proteinExistence type="predicted"/>
<protein>
    <submittedName>
        <fullName evidence="1">Uncharacterized protein</fullName>
    </submittedName>
</protein>
<dbReference type="Proteomes" id="UP000433309">
    <property type="component" value="Unassembled WGS sequence"/>
</dbReference>
<reference evidence="1 2" key="1">
    <citation type="submission" date="2019-11" db="EMBL/GenBank/DDBJ databases">
        <title>Novel species isolated from a subtropical stream in China.</title>
        <authorList>
            <person name="Lu H."/>
        </authorList>
    </citation>
    <scope>NUCLEOTIDE SEQUENCE [LARGE SCALE GENOMIC DNA]</scope>
    <source>
        <strain evidence="1 2">FT80W</strain>
    </source>
</reference>
<organism evidence="1 2">
    <name type="scientific">Duganella guangzhouensis</name>
    <dbReference type="NCBI Taxonomy" id="2666084"/>
    <lineage>
        <taxon>Bacteria</taxon>
        <taxon>Pseudomonadati</taxon>
        <taxon>Pseudomonadota</taxon>
        <taxon>Betaproteobacteria</taxon>
        <taxon>Burkholderiales</taxon>
        <taxon>Oxalobacteraceae</taxon>
        <taxon>Telluria group</taxon>
        <taxon>Duganella</taxon>
    </lineage>
</organism>
<accession>A0A6I2L5R7</accession>
<gene>
    <name evidence="1" type="ORF">GJ699_18595</name>
</gene>
<evidence type="ECO:0000313" key="1">
    <source>
        <dbReference type="EMBL" id="MRW92006.1"/>
    </source>
</evidence>
<evidence type="ECO:0000313" key="2">
    <source>
        <dbReference type="Proteomes" id="UP000433309"/>
    </source>
</evidence>